<organism evidence="2">
    <name type="scientific">bioreactor metagenome</name>
    <dbReference type="NCBI Taxonomy" id="1076179"/>
    <lineage>
        <taxon>unclassified sequences</taxon>
        <taxon>metagenomes</taxon>
        <taxon>ecological metagenomes</taxon>
    </lineage>
</organism>
<dbReference type="InterPro" id="IPR036514">
    <property type="entry name" value="SGNH_hydro_sf"/>
</dbReference>
<dbReference type="SUPFAM" id="SSF52266">
    <property type="entry name" value="SGNH hydrolase"/>
    <property type="match status" value="1"/>
</dbReference>
<comment type="caution">
    <text evidence="2">The sequence shown here is derived from an EMBL/GenBank/DDBJ whole genome shotgun (WGS) entry which is preliminary data.</text>
</comment>
<dbReference type="AlphaFoldDB" id="A0A644W7I1"/>
<dbReference type="EMBL" id="VSSQ01000688">
    <property type="protein sequence ID" value="MPL99784.1"/>
    <property type="molecule type" value="Genomic_DNA"/>
</dbReference>
<evidence type="ECO:0000259" key="1">
    <source>
        <dbReference type="Pfam" id="PF13472"/>
    </source>
</evidence>
<gene>
    <name evidence="2" type="ORF">SDC9_46005</name>
</gene>
<accession>A0A644W7I1</accession>
<reference evidence="2" key="1">
    <citation type="submission" date="2019-08" db="EMBL/GenBank/DDBJ databases">
        <authorList>
            <person name="Kucharzyk K."/>
            <person name="Murdoch R.W."/>
            <person name="Higgins S."/>
            <person name="Loffler F."/>
        </authorList>
    </citation>
    <scope>NUCLEOTIDE SEQUENCE</scope>
</reference>
<sequence>MEKITNYIFLILLSVFVFSSCIDEIKEALDTTGDVDIHAFSINGVEGEINNENSTITVILPAGSALTNLIPQITVADEAVVKPGSGEAIDFLDSNGNLKVVTYTVSNKDLYQKYQVTVDVARAKITKFKIGSVEADIDEVNKKITIYLPVSTDVATLIPVVEFTEGATITPSSGSVVDFTNPVTFTLDYLGSIFTYEVKVILGEKPKPVLMIYDGETVSPTWTSIASTINNGYINPKTDGINTTFNCISILRKKEDTDDGGRPWSGGALWNENKVNIDPSEYGKFTLMVLKNVAGDVQLEIQSNGEQNKDWLKASYSADALGEWQELTFTIPTGRTAIINNILVAPHVVDVIGDPDFSTHMMYWDQLKAIPKANNSSIKPTAVFIGNSITEFWERENPSFFSSNNYLCKGIAGQRTDEMLARFDKDIVAWKPSIAVIMGGINDIAQNKTIEQIRDNIAAMATKAKQNNIKPIICSATPISGIPWNTSITNAPQLVVNLNILLKQYADDNGIEWVDYHTLLKDTENGLAVQYRANGNDLVHFSKSAYDVMGPAIKNAIERLNN</sequence>
<dbReference type="Pfam" id="PF13472">
    <property type="entry name" value="Lipase_GDSL_2"/>
    <property type="match status" value="1"/>
</dbReference>
<dbReference type="Gene3D" id="3.40.50.1110">
    <property type="entry name" value="SGNH hydrolase"/>
    <property type="match status" value="1"/>
</dbReference>
<dbReference type="PANTHER" id="PTHR30383:SF5">
    <property type="entry name" value="SGNH HYDROLASE-TYPE ESTERASE DOMAIN-CONTAINING PROTEIN"/>
    <property type="match status" value="1"/>
</dbReference>
<dbReference type="InterPro" id="IPR013830">
    <property type="entry name" value="SGNH_hydro"/>
</dbReference>
<protein>
    <recommendedName>
        <fullName evidence="1">SGNH hydrolase-type esterase domain-containing protein</fullName>
    </recommendedName>
</protein>
<dbReference type="PROSITE" id="PS51257">
    <property type="entry name" value="PROKAR_LIPOPROTEIN"/>
    <property type="match status" value="1"/>
</dbReference>
<evidence type="ECO:0000313" key="2">
    <source>
        <dbReference type="EMBL" id="MPL99784.1"/>
    </source>
</evidence>
<proteinExistence type="predicted"/>
<feature type="domain" description="SGNH hydrolase-type esterase" evidence="1">
    <location>
        <begin position="384"/>
        <end position="547"/>
    </location>
</feature>
<name>A0A644W7I1_9ZZZZ</name>
<dbReference type="Gene3D" id="2.60.40.2340">
    <property type="match status" value="2"/>
</dbReference>
<dbReference type="PANTHER" id="PTHR30383">
    <property type="entry name" value="THIOESTERASE 1/PROTEASE 1/LYSOPHOSPHOLIPASE L1"/>
    <property type="match status" value="1"/>
</dbReference>
<dbReference type="GO" id="GO:0004622">
    <property type="term" value="F:phosphatidylcholine lysophospholipase activity"/>
    <property type="evidence" value="ECO:0007669"/>
    <property type="project" value="TreeGrafter"/>
</dbReference>
<dbReference type="InterPro" id="IPR051532">
    <property type="entry name" value="Ester_Hydrolysis_Enzymes"/>
</dbReference>